<dbReference type="PANTHER" id="PTHR48079:SF6">
    <property type="entry name" value="NAD(P)-BINDING DOMAIN-CONTAINING PROTEIN-RELATED"/>
    <property type="match status" value="1"/>
</dbReference>
<dbReference type="Gene3D" id="3.40.50.720">
    <property type="entry name" value="NAD(P)-binding Rossmann-like Domain"/>
    <property type="match status" value="1"/>
</dbReference>
<evidence type="ECO:0000313" key="3">
    <source>
        <dbReference type="Proteomes" id="UP000230390"/>
    </source>
</evidence>
<dbReference type="GO" id="GO:0004029">
    <property type="term" value="F:aldehyde dehydrogenase (NAD+) activity"/>
    <property type="evidence" value="ECO:0007669"/>
    <property type="project" value="TreeGrafter"/>
</dbReference>
<evidence type="ECO:0000259" key="1">
    <source>
        <dbReference type="Pfam" id="PF01370"/>
    </source>
</evidence>
<feature type="domain" description="NAD-dependent epimerase/dehydratase" evidence="1">
    <location>
        <begin position="7"/>
        <end position="214"/>
    </location>
</feature>
<accession>A0A2G8TKW2</accession>
<comment type="caution">
    <text evidence="2">The sequence shown here is derived from an EMBL/GenBank/DDBJ whole genome shotgun (WGS) entry which is preliminary data.</text>
</comment>
<protein>
    <recommendedName>
        <fullName evidence="1">NAD-dependent epimerase/dehydratase domain-containing protein</fullName>
    </recommendedName>
</protein>
<sequence length="324" mass="34453">MKTQKTALVLGANGGIGGEVARQLLIAGWQVKALSRKPAADNAAGAISWLQGDAMIAGDVLAAARGCELIVHAVNPAGYRNWGGQVLPMLRNTIAAAEASGALVLLPGTVYNYGPDVALAASEDAPQNPATQKGKLRAQMEAELEAYCQRGGRALVVRAGDYFGPQSGNSWFAQGLVKPGRPVTGIANPGLPGVGHQWAYLPDVAAAMVALVERHGTLEPFARFHFGGHWDADGSAIGRAVQRVAARHGLHASLNTFPWWLVRLAGPFNETLRELYDMRYLWRQPFRLDNAKLLAELGAEPHTPLDVAVERTLAGLGCLPQRPG</sequence>
<dbReference type="AlphaFoldDB" id="A0A2G8TKW2"/>
<dbReference type="OrthoDB" id="112777at2"/>
<keyword evidence="3" id="KW-1185">Reference proteome</keyword>
<dbReference type="SUPFAM" id="SSF51735">
    <property type="entry name" value="NAD(P)-binding Rossmann-fold domains"/>
    <property type="match status" value="1"/>
</dbReference>
<dbReference type="InterPro" id="IPR001509">
    <property type="entry name" value="Epimerase_deHydtase"/>
</dbReference>
<name>A0A2G8TKW2_9BURK</name>
<dbReference type="InterPro" id="IPR036291">
    <property type="entry name" value="NAD(P)-bd_dom_sf"/>
</dbReference>
<reference evidence="2 3" key="1">
    <citation type="submission" date="2017-10" db="EMBL/GenBank/DDBJ databases">
        <title>Massilia psychrophilum sp. nov., a novel purple-pigmented bacterium isolated from Tianshan glacier, Xinjiang Municipality, China.</title>
        <authorList>
            <person name="Wang H."/>
        </authorList>
    </citation>
    <scope>NUCLEOTIDE SEQUENCE [LARGE SCALE GENOMIC DNA]</scope>
    <source>
        <strain evidence="2 3">JCM 30074</strain>
    </source>
</reference>
<dbReference type="Proteomes" id="UP000230390">
    <property type="component" value="Unassembled WGS sequence"/>
</dbReference>
<dbReference type="GO" id="GO:0005737">
    <property type="term" value="C:cytoplasm"/>
    <property type="evidence" value="ECO:0007669"/>
    <property type="project" value="TreeGrafter"/>
</dbReference>
<evidence type="ECO:0000313" key="2">
    <source>
        <dbReference type="EMBL" id="PIL46682.1"/>
    </source>
</evidence>
<gene>
    <name evidence="2" type="ORF">CR105_00545</name>
</gene>
<proteinExistence type="predicted"/>
<dbReference type="Pfam" id="PF01370">
    <property type="entry name" value="Epimerase"/>
    <property type="match status" value="1"/>
</dbReference>
<dbReference type="EMBL" id="PDOC01000001">
    <property type="protein sequence ID" value="PIL46682.1"/>
    <property type="molecule type" value="Genomic_DNA"/>
</dbReference>
<dbReference type="PANTHER" id="PTHR48079">
    <property type="entry name" value="PROTEIN YEEZ"/>
    <property type="match status" value="1"/>
</dbReference>
<dbReference type="RefSeq" id="WP_099786483.1">
    <property type="nucleotide sequence ID" value="NZ_JBHLYV010000100.1"/>
</dbReference>
<dbReference type="InterPro" id="IPR051783">
    <property type="entry name" value="NAD(P)-dependent_oxidoreduct"/>
</dbReference>
<organism evidence="2 3">
    <name type="scientific">Massilia eurypsychrophila</name>
    <dbReference type="NCBI Taxonomy" id="1485217"/>
    <lineage>
        <taxon>Bacteria</taxon>
        <taxon>Pseudomonadati</taxon>
        <taxon>Pseudomonadota</taxon>
        <taxon>Betaproteobacteria</taxon>
        <taxon>Burkholderiales</taxon>
        <taxon>Oxalobacteraceae</taxon>
        <taxon>Telluria group</taxon>
        <taxon>Massilia</taxon>
    </lineage>
</organism>